<dbReference type="HOGENOM" id="CLU_1498259_0_0_1"/>
<dbReference type="InterPro" id="IPR036965">
    <property type="entry name" value="Terpene_synth_N_sf"/>
</dbReference>
<feature type="domain" description="Terpene synthase N-terminal" evidence="3">
    <location>
        <begin position="11"/>
        <end position="98"/>
    </location>
</feature>
<evidence type="ECO:0000313" key="5">
    <source>
        <dbReference type="Proteomes" id="UP000017836"/>
    </source>
</evidence>
<dbReference type="GO" id="GO:0016114">
    <property type="term" value="P:terpenoid biosynthetic process"/>
    <property type="evidence" value="ECO:0007669"/>
    <property type="project" value="InterPro"/>
</dbReference>
<evidence type="ECO:0000256" key="2">
    <source>
        <dbReference type="ARBA" id="ARBA00022842"/>
    </source>
</evidence>
<dbReference type="InterPro" id="IPR050148">
    <property type="entry name" value="Terpene_synthase-like"/>
</dbReference>
<accession>W1P0M6</accession>
<dbReference type="GO" id="GO:0010333">
    <property type="term" value="F:terpene synthase activity"/>
    <property type="evidence" value="ECO:0007669"/>
    <property type="project" value="InterPro"/>
</dbReference>
<keyword evidence="5" id="KW-1185">Reference proteome</keyword>
<organism evidence="4 5">
    <name type="scientific">Amborella trichopoda</name>
    <dbReference type="NCBI Taxonomy" id="13333"/>
    <lineage>
        <taxon>Eukaryota</taxon>
        <taxon>Viridiplantae</taxon>
        <taxon>Streptophyta</taxon>
        <taxon>Embryophyta</taxon>
        <taxon>Tracheophyta</taxon>
        <taxon>Spermatophyta</taxon>
        <taxon>Magnoliopsida</taxon>
        <taxon>Amborellales</taxon>
        <taxon>Amborellaceae</taxon>
        <taxon>Amborella</taxon>
    </lineage>
</organism>
<dbReference type="PANTHER" id="PTHR31739">
    <property type="entry name" value="ENT-COPALYL DIPHOSPHATE SYNTHASE, CHLOROPLASTIC"/>
    <property type="match status" value="1"/>
</dbReference>
<dbReference type="Gene3D" id="1.50.10.130">
    <property type="entry name" value="Terpene synthase, N-terminal domain"/>
    <property type="match status" value="1"/>
</dbReference>
<keyword evidence="2" id="KW-0460">Magnesium</keyword>
<dbReference type="InterPro" id="IPR008930">
    <property type="entry name" value="Terpenoid_cyclase/PrenylTrfase"/>
</dbReference>
<dbReference type="AlphaFoldDB" id="W1P0M6"/>
<evidence type="ECO:0000256" key="1">
    <source>
        <dbReference type="ARBA" id="ARBA00001946"/>
    </source>
</evidence>
<dbReference type="PANTHER" id="PTHR31739:SF25">
    <property type="entry name" value="(E,E)-GERANYLLINALOOL SYNTHASE"/>
    <property type="match status" value="1"/>
</dbReference>
<gene>
    <name evidence="4" type="ORF">AMTR_s00003p00256260</name>
</gene>
<comment type="cofactor">
    <cofactor evidence="1">
        <name>Mg(2+)</name>
        <dbReference type="ChEBI" id="CHEBI:18420"/>
    </cofactor>
</comment>
<evidence type="ECO:0000259" key="3">
    <source>
        <dbReference type="Pfam" id="PF01397"/>
    </source>
</evidence>
<sequence length="180" mass="19928">MPATYQIDFGEVLQFKGPDGSLFGSPSSTACAFIATKDSDFLNYLKSMFQKVENGAPATYPVDEGFIKLWMVDLLENLGLEEYFSEEIQKVLNDTYILHKPGGPRSGTSDGLDCKIHSPGSSLRFGTLDSLACVNLVQAKRSKVSDLTSKYSKDSALRPRSFYNVCASQAVRGFWSLHFR</sequence>
<dbReference type="Proteomes" id="UP000017836">
    <property type="component" value="Unassembled WGS sequence"/>
</dbReference>
<dbReference type="EMBL" id="KI394358">
    <property type="protein sequence ID" value="ERN03392.1"/>
    <property type="molecule type" value="Genomic_DNA"/>
</dbReference>
<dbReference type="InterPro" id="IPR001906">
    <property type="entry name" value="Terpene_synth_N"/>
</dbReference>
<proteinExistence type="predicted"/>
<dbReference type="Gene3D" id="1.50.10.160">
    <property type="match status" value="1"/>
</dbReference>
<protein>
    <recommendedName>
        <fullName evidence="3">Terpene synthase N-terminal domain-containing protein</fullName>
    </recommendedName>
</protein>
<dbReference type="SUPFAM" id="SSF48239">
    <property type="entry name" value="Terpenoid cyclases/Protein prenyltransferases"/>
    <property type="match status" value="1"/>
</dbReference>
<evidence type="ECO:0000313" key="4">
    <source>
        <dbReference type="EMBL" id="ERN03392.1"/>
    </source>
</evidence>
<reference evidence="5" key="1">
    <citation type="journal article" date="2013" name="Science">
        <title>The Amborella genome and the evolution of flowering plants.</title>
        <authorList>
            <consortium name="Amborella Genome Project"/>
        </authorList>
    </citation>
    <scope>NUCLEOTIDE SEQUENCE [LARGE SCALE GENOMIC DNA]</scope>
</reference>
<dbReference type="Pfam" id="PF01397">
    <property type="entry name" value="Terpene_synth"/>
    <property type="match status" value="1"/>
</dbReference>
<name>W1P0M6_AMBTC</name>
<dbReference type="Gramene" id="ERN03392">
    <property type="protein sequence ID" value="ERN03392"/>
    <property type="gene ID" value="AMTR_s00003p00256260"/>
</dbReference>